<dbReference type="PANTHER" id="PTHR31488:SF1">
    <property type="entry name" value="C-MANNOSYLTRANSFERASE DPY19L1"/>
    <property type="match status" value="1"/>
</dbReference>
<dbReference type="Pfam" id="PF10034">
    <property type="entry name" value="Dpy19"/>
    <property type="match status" value="1"/>
</dbReference>
<evidence type="ECO:0000313" key="10">
    <source>
        <dbReference type="Proteomes" id="UP001642464"/>
    </source>
</evidence>
<evidence type="ECO:0000256" key="3">
    <source>
        <dbReference type="ARBA" id="ARBA00022676"/>
    </source>
</evidence>
<sequence length="917" mass="102979">MASQQQDTAKSLWAFTLSAWIAARAAIIFFHNAPKKVSECFLSENAFYYSFYEQVLTESPWTLWEDHVSEAPNSILALRRFNIYQELCFGLLYRGLQHIGGSICPATFYCLCVFVVYGFGLFGLLSCLKSSTQVVLCAALYLSSLEDCTHVAFMPPLRENCALPFWFGSIKVLQDMHQKDKATSGQCVRFLLCVTCFLLLWQFACFALWLQVLALYALLLVGVASSSFVSTVSRLFVCSALLGSVLRFGDPWFLRSPFFTLALMSSSRHFLENRVLFILLPMAALALHRCVANEDDSHIKEFLLFRIQATLRDVLGPWIPVPRASYHVSLYAGQRSFSPPNLADLHHALLPTGALALLRVPCLPSEERFLGGLQAMLALATAPLYFLMMRYQMMFFPHMALLGSSLASFLPKSSGLAIAIALLAISETFTRRSIFGPPGQSYPVAEDQVERALLMEWIRTNTSSSDIIAAGMGMSALAGVCEQRPDDELRRGEQDAMGRYILEGPASKEAFSLLVECVRQGGLVPSSEMSRRVQELDLEARIEACRFVDYYLLPGRSKMQLTKELFGSLVGSEGFPREVLDMDHLGLCRSEMIMEKIHLANLQIKNLCLENSHVKKIEIQRCNLVDCDLSLTVTAGEVRISNSRLENVQLGVFSMVTSVENSSQLIRCNLRVVEELFVSDSELDACTFKGSDEDRKDRQFICAVFQQSELHGDVTLPFDKVVCEETYFHGKLLRMTKGGSSISLKRARLRMLPRIDCEGKINLSLEDCDLLESLTFQGMLLNLRSIHCFKPCEFLEVEFPSKVCEINFPKASRFYNVRFKDGLEACVANGCRFEYCNLGYGQEAMANCLMTQCNFQACRFPFLEDGSPVSNFAGSNFVNCRIQWSGPFAHEESFVINSHWLRKWNLAGCTVSDGQQV</sequence>
<evidence type="ECO:0000256" key="5">
    <source>
        <dbReference type="ARBA" id="ARBA00022692"/>
    </source>
</evidence>
<comment type="similarity">
    <text evidence="2">Belongs to the dpy-19 family.</text>
</comment>
<evidence type="ECO:0000256" key="6">
    <source>
        <dbReference type="ARBA" id="ARBA00022989"/>
    </source>
</evidence>
<gene>
    <name evidence="9" type="ORF">SCF082_LOCUS20802</name>
</gene>
<dbReference type="Proteomes" id="UP001642464">
    <property type="component" value="Unassembled WGS sequence"/>
</dbReference>
<evidence type="ECO:0000256" key="1">
    <source>
        <dbReference type="ARBA" id="ARBA00004141"/>
    </source>
</evidence>
<keyword evidence="4" id="KW-0808">Transferase</keyword>
<keyword evidence="3" id="KW-0328">Glycosyltransferase</keyword>
<keyword evidence="5 8" id="KW-0812">Transmembrane</keyword>
<dbReference type="InterPro" id="IPR018732">
    <property type="entry name" value="Dpy-19/Dpy-19-like"/>
</dbReference>
<dbReference type="EMBL" id="CAXAMM010014636">
    <property type="protein sequence ID" value="CAK9034283.1"/>
    <property type="molecule type" value="Genomic_DNA"/>
</dbReference>
<evidence type="ECO:0000256" key="8">
    <source>
        <dbReference type="SAM" id="Phobius"/>
    </source>
</evidence>
<comment type="subcellular location">
    <subcellularLocation>
        <location evidence="1">Membrane</location>
        <topology evidence="1">Multi-pass membrane protein</topology>
    </subcellularLocation>
</comment>
<feature type="transmembrane region" description="Helical" evidence="8">
    <location>
        <begin position="106"/>
        <end position="125"/>
    </location>
</feature>
<feature type="transmembrane region" description="Helical" evidence="8">
    <location>
        <begin position="12"/>
        <end position="31"/>
    </location>
</feature>
<feature type="transmembrane region" description="Helical" evidence="8">
    <location>
        <begin position="187"/>
        <end position="210"/>
    </location>
</feature>
<accession>A0ABP0L5S1</accession>
<feature type="transmembrane region" description="Helical" evidence="8">
    <location>
        <begin position="369"/>
        <end position="388"/>
    </location>
</feature>
<evidence type="ECO:0000256" key="7">
    <source>
        <dbReference type="ARBA" id="ARBA00023136"/>
    </source>
</evidence>
<evidence type="ECO:0000313" key="9">
    <source>
        <dbReference type="EMBL" id="CAK9034283.1"/>
    </source>
</evidence>
<dbReference type="PANTHER" id="PTHR31488">
    <property type="entry name" value="DPY-19-LIKE 1, LIKE (H. SAPIENS)"/>
    <property type="match status" value="1"/>
</dbReference>
<proteinExistence type="inferred from homology"/>
<dbReference type="Gene3D" id="2.160.20.80">
    <property type="entry name" value="E3 ubiquitin-protein ligase SopA"/>
    <property type="match status" value="1"/>
</dbReference>
<organism evidence="9 10">
    <name type="scientific">Durusdinium trenchii</name>
    <dbReference type="NCBI Taxonomy" id="1381693"/>
    <lineage>
        <taxon>Eukaryota</taxon>
        <taxon>Sar</taxon>
        <taxon>Alveolata</taxon>
        <taxon>Dinophyceae</taxon>
        <taxon>Suessiales</taxon>
        <taxon>Symbiodiniaceae</taxon>
        <taxon>Durusdinium</taxon>
    </lineage>
</organism>
<evidence type="ECO:0000256" key="4">
    <source>
        <dbReference type="ARBA" id="ARBA00022679"/>
    </source>
</evidence>
<keyword evidence="10" id="KW-1185">Reference proteome</keyword>
<keyword evidence="6 8" id="KW-1133">Transmembrane helix</keyword>
<feature type="transmembrane region" description="Helical" evidence="8">
    <location>
        <begin position="216"/>
        <end position="249"/>
    </location>
</feature>
<evidence type="ECO:0000256" key="2">
    <source>
        <dbReference type="ARBA" id="ARBA00008744"/>
    </source>
</evidence>
<keyword evidence="7 8" id="KW-0472">Membrane</keyword>
<protein>
    <submittedName>
        <fullName evidence="9">C-mannosyltransferase dpy-19 (Protein dumpy-19)</fullName>
    </submittedName>
</protein>
<reference evidence="9 10" key="1">
    <citation type="submission" date="2024-02" db="EMBL/GenBank/DDBJ databases">
        <authorList>
            <person name="Chen Y."/>
            <person name="Shah S."/>
            <person name="Dougan E. K."/>
            <person name="Thang M."/>
            <person name="Chan C."/>
        </authorList>
    </citation>
    <scope>NUCLEOTIDE SEQUENCE [LARGE SCALE GENOMIC DNA]</scope>
</reference>
<name>A0ABP0L5S1_9DINO</name>
<comment type="caution">
    <text evidence="9">The sequence shown here is derived from an EMBL/GenBank/DDBJ whole genome shotgun (WGS) entry which is preliminary data.</text>
</comment>